<dbReference type="GO" id="GO:0003677">
    <property type="term" value="F:DNA binding"/>
    <property type="evidence" value="ECO:0007669"/>
    <property type="project" value="InterPro"/>
</dbReference>
<evidence type="ECO:0000256" key="6">
    <source>
        <dbReference type="ARBA" id="ARBA00022918"/>
    </source>
</evidence>
<evidence type="ECO:0000259" key="9">
    <source>
        <dbReference type="PROSITE" id="PS51898"/>
    </source>
</evidence>
<comment type="caution">
    <text evidence="10">The sequence shown here is derived from an EMBL/GenBank/DDBJ whole genome shotgun (WGS) entry which is preliminary data.</text>
</comment>
<feature type="region of interest" description="Disordered" evidence="8">
    <location>
        <begin position="420"/>
        <end position="443"/>
    </location>
</feature>
<keyword evidence="7" id="KW-0233">DNA recombination</keyword>
<keyword evidence="11" id="KW-1185">Reference proteome</keyword>
<evidence type="ECO:0000256" key="4">
    <source>
        <dbReference type="ARBA" id="ARBA00022759"/>
    </source>
</evidence>
<dbReference type="InterPro" id="IPR002104">
    <property type="entry name" value="Integrase_catalytic"/>
</dbReference>
<dbReference type="EMBL" id="CANHGI010000005">
    <property type="protein sequence ID" value="CAI5453601.1"/>
    <property type="molecule type" value="Genomic_DNA"/>
</dbReference>
<evidence type="ECO:0000313" key="10">
    <source>
        <dbReference type="EMBL" id="CAI5453601.1"/>
    </source>
</evidence>
<keyword evidence="3" id="KW-0540">Nuclease</keyword>
<evidence type="ECO:0000256" key="1">
    <source>
        <dbReference type="ARBA" id="ARBA00022679"/>
    </source>
</evidence>
<keyword evidence="2" id="KW-0548">Nucleotidyltransferase</keyword>
<evidence type="ECO:0000256" key="7">
    <source>
        <dbReference type="ARBA" id="ARBA00023172"/>
    </source>
</evidence>
<dbReference type="InterPro" id="IPR011010">
    <property type="entry name" value="DNA_brk_join_enz"/>
</dbReference>
<evidence type="ECO:0000313" key="11">
    <source>
        <dbReference type="Proteomes" id="UP001152747"/>
    </source>
</evidence>
<dbReference type="GO" id="GO:0016787">
    <property type="term" value="F:hydrolase activity"/>
    <property type="evidence" value="ECO:0007669"/>
    <property type="project" value="UniProtKB-KW"/>
</dbReference>
<dbReference type="InterPro" id="IPR043502">
    <property type="entry name" value="DNA/RNA_pol_sf"/>
</dbReference>
<proteinExistence type="predicted"/>
<protein>
    <recommendedName>
        <fullName evidence="9">Tyr recombinase domain-containing protein</fullName>
    </recommendedName>
</protein>
<sequence length="760" mass="86532">MGDNTSLTNQIKNDILELVRADWRNELMNARQVKKEDPILLNQKGLQIQCDLNIAVINALHKVDERNGEHKFVQEAIDMLRRRNTELMVADSNPQGFKIVEKMNAFNALTKGSTDPQQMMLFSQLMQDQPSTSRQPKPIRFAPFQQRGFDTRQSNPQKEIDELKLEIGNLKRAQNLGGQHKQFIFSEICQLLKKKVVVETVNEPKVVSPLHVVEQGHRGQLMSRRISQAVADSQRKGEPNTVHVRLNEGEERELLYWSENLVDSAVLYWDEQEQQPDYLLYTDASDTGVGAVLKNFENQKLSTAFKTFGTNFKFLSSTLRELEGVLFALVTFKHKIKHSRVRILTDNQSAVIIIRKGSMNGELQELAEKIQRTVVSENLTLSTRWIPRKLNEEADFESGVKEGGEKRLLIVSQMTRTQSAKDSSRLQVDAEQREQISSKTQTDAQWSKIAEGPKLKKLEQIFGLAKSNGLLDLPKGLFHYMENSRATATVSSYKRALNARQEWMNRIGLPMSHESFCLYVIMRAERVGASALAVELAAYKQANHSIDPLVEDIIKDVIHAKKRFDAGNKKPPSIFTEKEMLDIIDDIKPENDIKKDRDILICWLSWEALLRASEVSNLTWSDITFKEDHVAVKIQKAKNDQMALGRTTFIDQDINSTFQKFVKSFKGKSAAQSEDFIFRNLNTNQQLSASAVSSAAKKLFVAKNLDPKITHHSIRRGAANYLLDEGFSKENIKNRGRWRSDGGMARYLVDNLATQGIFKK</sequence>
<evidence type="ECO:0000256" key="8">
    <source>
        <dbReference type="SAM" id="MobiDB-lite"/>
    </source>
</evidence>
<dbReference type="CDD" id="cd00397">
    <property type="entry name" value="DNA_BRE_C"/>
    <property type="match status" value="1"/>
</dbReference>
<dbReference type="GO" id="GO:0003964">
    <property type="term" value="F:RNA-directed DNA polymerase activity"/>
    <property type="evidence" value="ECO:0007669"/>
    <property type="project" value="UniProtKB-KW"/>
</dbReference>
<accession>A0A9P1IZM0</accession>
<feature type="domain" description="Tyr recombinase" evidence="9">
    <location>
        <begin position="570"/>
        <end position="760"/>
    </location>
</feature>
<dbReference type="Pfam" id="PF17917">
    <property type="entry name" value="RT_RNaseH"/>
    <property type="match status" value="1"/>
</dbReference>
<reference evidence="10" key="1">
    <citation type="submission" date="2022-11" db="EMBL/GenBank/DDBJ databases">
        <authorList>
            <person name="Kikuchi T."/>
        </authorList>
    </citation>
    <scope>NUCLEOTIDE SEQUENCE</scope>
    <source>
        <strain evidence="10">PS1010</strain>
    </source>
</reference>
<evidence type="ECO:0000256" key="3">
    <source>
        <dbReference type="ARBA" id="ARBA00022722"/>
    </source>
</evidence>
<gene>
    <name evidence="10" type="ORF">CAMP_LOCUS16238</name>
</gene>
<dbReference type="PANTHER" id="PTHR33435">
    <property type="entry name" value="PROTEIN CBG21870-RELATED"/>
    <property type="match status" value="1"/>
</dbReference>
<dbReference type="InterPro" id="IPR036397">
    <property type="entry name" value="RNaseH_sf"/>
</dbReference>
<dbReference type="Gene3D" id="1.10.443.10">
    <property type="entry name" value="Intergrase catalytic core"/>
    <property type="match status" value="1"/>
</dbReference>
<dbReference type="GO" id="GO:0006310">
    <property type="term" value="P:DNA recombination"/>
    <property type="evidence" value="ECO:0007669"/>
    <property type="project" value="UniProtKB-KW"/>
</dbReference>
<dbReference type="PROSITE" id="PS51898">
    <property type="entry name" value="TYR_RECOMBINASE"/>
    <property type="match status" value="1"/>
</dbReference>
<dbReference type="PANTHER" id="PTHR33435:SF3">
    <property type="entry name" value="PROTEIN CBG21870"/>
    <property type="match status" value="1"/>
</dbReference>
<keyword evidence="6" id="KW-0695">RNA-directed DNA polymerase</keyword>
<keyword evidence="1" id="KW-0808">Transferase</keyword>
<dbReference type="CDD" id="cd09275">
    <property type="entry name" value="RNase_HI_RT_DIRS1"/>
    <property type="match status" value="1"/>
</dbReference>
<dbReference type="InterPro" id="IPR041373">
    <property type="entry name" value="RT_RNaseH"/>
</dbReference>
<dbReference type="Gene3D" id="3.30.420.10">
    <property type="entry name" value="Ribonuclease H-like superfamily/Ribonuclease H"/>
    <property type="match status" value="1"/>
</dbReference>
<dbReference type="OrthoDB" id="5867182at2759"/>
<dbReference type="Proteomes" id="UP001152747">
    <property type="component" value="Unassembled WGS sequence"/>
</dbReference>
<dbReference type="GO" id="GO:0015074">
    <property type="term" value="P:DNA integration"/>
    <property type="evidence" value="ECO:0007669"/>
    <property type="project" value="InterPro"/>
</dbReference>
<name>A0A9P1IZM0_9PELO</name>
<dbReference type="SUPFAM" id="SSF56672">
    <property type="entry name" value="DNA/RNA polymerases"/>
    <property type="match status" value="1"/>
</dbReference>
<organism evidence="10 11">
    <name type="scientific">Caenorhabditis angaria</name>
    <dbReference type="NCBI Taxonomy" id="860376"/>
    <lineage>
        <taxon>Eukaryota</taxon>
        <taxon>Metazoa</taxon>
        <taxon>Ecdysozoa</taxon>
        <taxon>Nematoda</taxon>
        <taxon>Chromadorea</taxon>
        <taxon>Rhabditida</taxon>
        <taxon>Rhabditina</taxon>
        <taxon>Rhabditomorpha</taxon>
        <taxon>Rhabditoidea</taxon>
        <taxon>Rhabditidae</taxon>
        <taxon>Peloderinae</taxon>
        <taxon>Caenorhabditis</taxon>
    </lineage>
</organism>
<dbReference type="SUPFAM" id="SSF56349">
    <property type="entry name" value="DNA breaking-rejoining enzymes"/>
    <property type="match status" value="1"/>
</dbReference>
<evidence type="ECO:0000256" key="2">
    <source>
        <dbReference type="ARBA" id="ARBA00022695"/>
    </source>
</evidence>
<keyword evidence="5" id="KW-0378">Hydrolase</keyword>
<dbReference type="Pfam" id="PF00589">
    <property type="entry name" value="Phage_integrase"/>
    <property type="match status" value="1"/>
</dbReference>
<dbReference type="InterPro" id="IPR013762">
    <property type="entry name" value="Integrase-like_cat_sf"/>
</dbReference>
<feature type="compositionally biased region" description="Basic and acidic residues" evidence="8">
    <location>
        <begin position="422"/>
        <end position="436"/>
    </location>
</feature>
<evidence type="ECO:0000256" key="5">
    <source>
        <dbReference type="ARBA" id="ARBA00022801"/>
    </source>
</evidence>
<dbReference type="GO" id="GO:0004519">
    <property type="term" value="F:endonuclease activity"/>
    <property type="evidence" value="ECO:0007669"/>
    <property type="project" value="UniProtKB-KW"/>
</dbReference>
<keyword evidence="4" id="KW-0255">Endonuclease</keyword>
<dbReference type="AlphaFoldDB" id="A0A9P1IZM0"/>